<keyword evidence="4" id="KW-0006">Acetoin catabolism</keyword>
<sequence length="379" mass="41061">MRPRIAHRARRSSSAPMTAPVFIGARIYRGSSYGTHHPLSIPRVPTVTDLSRALGWLPSEQYRTSPCAKPDALHGFHAPDYIDALQTAEATLKPNLDFDLGSLSNPVFPEVYRRPATAAGGGLLAAELVRHGGVAYNPGGGTHHGLPDRANGFCYINEPVLTIQHLLAQGLTRVAYVDIDAHHCDGVAVGFHGSEEVRMISVHEDGRWPFTGDVDDTAGGAAINIPVPRGFNDTEFTLILNEVILPAVEAFRPEAIYLQCGADAVTEDPLSRLNLSNRCHVAAVKALRPLSPRFIVSGGGGYNPWSVGRAWTCVWATLAGQTIPDRLPTEAHAILAELTWTRKARPTADMLTTLLDPPRDGPVSEHVNDVVRRLKSRRG</sequence>
<evidence type="ECO:0000256" key="4">
    <source>
        <dbReference type="ARBA" id="ARBA00022627"/>
    </source>
</evidence>
<accession>A0A1M5QNC5</accession>
<comment type="similarity">
    <text evidence="2">Belongs to the histone deacetylase family.</text>
</comment>
<dbReference type="GO" id="GO:0004407">
    <property type="term" value="F:histone deacetylase activity"/>
    <property type="evidence" value="ECO:0007669"/>
    <property type="project" value="TreeGrafter"/>
</dbReference>
<dbReference type="PRINTS" id="PR01270">
    <property type="entry name" value="HDASUPER"/>
</dbReference>
<evidence type="ECO:0000256" key="1">
    <source>
        <dbReference type="ARBA" id="ARBA00005101"/>
    </source>
</evidence>
<dbReference type="Gene3D" id="3.40.800.20">
    <property type="entry name" value="Histone deacetylase domain"/>
    <property type="match status" value="1"/>
</dbReference>
<keyword evidence="7" id="KW-1185">Reference proteome</keyword>
<gene>
    <name evidence="6" type="ORF">SAMN05443551_1420</name>
</gene>
<proteinExistence type="inferred from homology"/>
<dbReference type="InterPro" id="IPR023801">
    <property type="entry name" value="His_deacetylse_dom"/>
</dbReference>
<dbReference type="InterPro" id="IPR023696">
    <property type="entry name" value="Ureohydrolase_dom_sf"/>
</dbReference>
<evidence type="ECO:0000259" key="5">
    <source>
        <dbReference type="Pfam" id="PF00850"/>
    </source>
</evidence>
<dbReference type="AlphaFoldDB" id="A0A1M5QNC5"/>
<reference evidence="6 7" key="1">
    <citation type="submission" date="2016-11" db="EMBL/GenBank/DDBJ databases">
        <authorList>
            <person name="Jaros S."/>
            <person name="Januszkiewicz K."/>
            <person name="Wedrychowicz H."/>
        </authorList>
    </citation>
    <scope>NUCLEOTIDE SEQUENCE [LARGE SCALE GENOMIC DNA]</scope>
    <source>
        <strain evidence="6 7">DSM 29431</strain>
    </source>
</reference>
<dbReference type="InterPro" id="IPR000286">
    <property type="entry name" value="HDACs"/>
</dbReference>
<dbReference type="Proteomes" id="UP000184221">
    <property type="component" value="Unassembled WGS sequence"/>
</dbReference>
<dbReference type="Pfam" id="PF00850">
    <property type="entry name" value="Hist_deacetyl"/>
    <property type="match status" value="1"/>
</dbReference>
<dbReference type="STRING" id="996342.SAMN05443551_1420"/>
<protein>
    <recommendedName>
        <fullName evidence="3">Acetoin utilization protein AcuC</fullName>
    </recommendedName>
</protein>
<evidence type="ECO:0000313" key="6">
    <source>
        <dbReference type="EMBL" id="SHH15309.1"/>
    </source>
</evidence>
<name>A0A1M5QNC5_9RHOB</name>
<dbReference type="SUPFAM" id="SSF52768">
    <property type="entry name" value="Arginase/deacetylase"/>
    <property type="match status" value="1"/>
</dbReference>
<evidence type="ECO:0000256" key="2">
    <source>
        <dbReference type="ARBA" id="ARBA00005947"/>
    </source>
</evidence>
<dbReference type="UniPathway" id="UPA00040"/>
<dbReference type="InterPro" id="IPR003085">
    <property type="entry name" value="AcuC"/>
</dbReference>
<evidence type="ECO:0000256" key="3">
    <source>
        <dbReference type="ARBA" id="ARBA00020218"/>
    </source>
</evidence>
<dbReference type="InterPro" id="IPR037138">
    <property type="entry name" value="His_deacetylse_dom_sf"/>
</dbReference>
<dbReference type="PANTHER" id="PTHR10625">
    <property type="entry name" value="HISTONE DEACETYLASE HDAC1-RELATED"/>
    <property type="match status" value="1"/>
</dbReference>
<dbReference type="EMBL" id="FQXC01000002">
    <property type="protein sequence ID" value="SHH15309.1"/>
    <property type="molecule type" value="Genomic_DNA"/>
</dbReference>
<evidence type="ECO:0000313" key="7">
    <source>
        <dbReference type="Proteomes" id="UP000184221"/>
    </source>
</evidence>
<dbReference type="CDD" id="cd09994">
    <property type="entry name" value="HDAC_AcuC_like"/>
    <property type="match status" value="1"/>
</dbReference>
<feature type="domain" description="Histone deacetylase" evidence="5">
    <location>
        <begin position="37"/>
        <end position="318"/>
    </location>
</feature>
<comment type="pathway">
    <text evidence="1">Ketone degradation; acetoin degradation.</text>
</comment>
<organism evidence="6 7">
    <name type="scientific">Marivita hallyeonensis</name>
    <dbReference type="NCBI Taxonomy" id="996342"/>
    <lineage>
        <taxon>Bacteria</taxon>
        <taxon>Pseudomonadati</taxon>
        <taxon>Pseudomonadota</taxon>
        <taxon>Alphaproteobacteria</taxon>
        <taxon>Rhodobacterales</taxon>
        <taxon>Roseobacteraceae</taxon>
        <taxon>Marivita</taxon>
    </lineage>
</organism>
<dbReference type="GO" id="GO:0040029">
    <property type="term" value="P:epigenetic regulation of gene expression"/>
    <property type="evidence" value="ECO:0007669"/>
    <property type="project" value="TreeGrafter"/>
</dbReference>
<dbReference type="GO" id="GO:0045150">
    <property type="term" value="P:acetoin catabolic process"/>
    <property type="evidence" value="ECO:0007669"/>
    <property type="project" value="UniProtKB-UniPathway"/>
</dbReference>
<dbReference type="PANTHER" id="PTHR10625:SF10">
    <property type="entry name" value="HISTONE DEACETYLASE HDAC1"/>
    <property type="match status" value="1"/>
</dbReference>